<sequence length="271" mass="30192">MNYSRCDVHTHTLYSRHAYSTIAENIHEAAKNGLELLGSADHFSSMLYGEPYDIRDFQYFLNYHAWPRKRDGVILLGGAEADIVDLEGNLFGHNISVATNITGSAYHVVPTLKELVFSQLDYVVASVHNRDFAQGASVAQTTQMYLNALQDPKVHILGHPGRANVLFDVDEVLICAKELGKLIEINEHTLASQQQFSEPCQHIAERAAELGTQIVISSDAHFCGEIGKFENVYQMLNKIHFPEELVATRSAQAFLSSLERSGVMPQATQLF</sequence>
<dbReference type="SUPFAM" id="SSF89550">
    <property type="entry name" value="PHP domain-like"/>
    <property type="match status" value="1"/>
</dbReference>
<dbReference type="EMBL" id="FNSH01000001">
    <property type="protein sequence ID" value="SEB64900.1"/>
    <property type="molecule type" value="Genomic_DNA"/>
</dbReference>
<dbReference type="SMART" id="SM00481">
    <property type="entry name" value="POLIIIAc"/>
    <property type="match status" value="1"/>
</dbReference>
<dbReference type="CDD" id="cd07437">
    <property type="entry name" value="PHP_HisPPase_Ycdx_like"/>
    <property type="match status" value="1"/>
</dbReference>
<dbReference type="GO" id="GO:0042578">
    <property type="term" value="F:phosphoric ester hydrolase activity"/>
    <property type="evidence" value="ECO:0007669"/>
    <property type="project" value="TreeGrafter"/>
</dbReference>
<evidence type="ECO:0000259" key="1">
    <source>
        <dbReference type="SMART" id="SM00481"/>
    </source>
</evidence>
<dbReference type="InterPro" id="IPR050243">
    <property type="entry name" value="PHP_phosphatase"/>
</dbReference>
<evidence type="ECO:0000313" key="2">
    <source>
        <dbReference type="EMBL" id="SEB64900.1"/>
    </source>
</evidence>
<reference evidence="2 3" key="1">
    <citation type="submission" date="2016-10" db="EMBL/GenBank/DDBJ databases">
        <authorList>
            <person name="Varghese N."/>
            <person name="Submissions S."/>
        </authorList>
    </citation>
    <scope>NUCLEOTIDE SEQUENCE [LARGE SCALE GENOMIC DNA]</scope>
    <source>
        <strain evidence="2 3">DSM 20586</strain>
    </source>
</reference>
<name>A0AB38A6C7_9ACTN</name>
<dbReference type="AlphaFoldDB" id="A0AB38A6C7"/>
<keyword evidence="2" id="KW-0378">Hydrolase</keyword>
<dbReference type="Pfam" id="PF02811">
    <property type="entry name" value="PHP"/>
    <property type="match status" value="1"/>
</dbReference>
<dbReference type="PANTHER" id="PTHR36928">
    <property type="entry name" value="PHOSPHATASE YCDX-RELATED"/>
    <property type="match status" value="1"/>
</dbReference>
<dbReference type="InterPro" id="IPR016195">
    <property type="entry name" value="Pol/histidinol_Pase-like"/>
</dbReference>
<protein>
    <submittedName>
        <fullName evidence="2">Hydrolase</fullName>
    </submittedName>
</protein>
<proteinExistence type="predicted"/>
<organism evidence="2 3">
    <name type="scientific">Atopobium minutum</name>
    <dbReference type="NCBI Taxonomy" id="1381"/>
    <lineage>
        <taxon>Bacteria</taxon>
        <taxon>Bacillati</taxon>
        <taxon>Actinomycetota</taxon>
        <taxon>Coriobacteriia</taxon>
        <taxon>Coriobacteriales</taxon>
        <taxon>Atopobiaceae</taxon>
        <taxon>Atopobium</taxon>
    </lineage>
</organism>
<comment type="caution">
    <text evidence="2">The sequence shown here is derived from an EMBL/GenBank/DDBJ whole genome shotgun (WGS) entry which is preliminary data.</text>
</comment>
<dbReference type="PANTHER" id="PTHR36928:SF1">
    <property type="entry name" value="PHOSPHATASE YCDX-RELATED"/>
    <property type="match status" value="1"/>
</dbReference>
<accession>A0AB38A6C7</accession>
<dbReference type="InterPro" id="IPR003141">
    <property type="entry name" value="Pol/His_phosphatase_N"/>
</dbReference>
<dbReference type="GO" id="GO:0005829">
    <property type="term" value="C:cytosol"/>
    <property type="evidence" value="ECO:0007669"/>
    <property type="project" value="TreeGrafter"/>
</dbReference>
<dbReference type="Proteomes" id="UP000183687">
    <property type="component" value="Unassembled WGS sequence"/>
</dbReference>
<dbReference type="Gene3D" id="3.20.20.140">
    <property type="entry name" value="Metal-dependent hydrolases"/>
    <property type="match status" value="1"/>
</dbReference>
<dbReference type="InterPro" id="IPR004013">
    <property type="entry name" value="PHP_dom"/>
</dbReference>
<dbReference type="RefSeq" id="WP_002563103.1">
    <property type="nucleotide sequence ID" value="NZ_CALJSN010000007.1"/>
</dbReference>
<gene>
    <name evidence="2" type="ORF">SAMN04489746_0805</name>
</gene>
<feature type="domain" description="Polymerase/histidinol phosphatase N-terminal" evidence="1">
    <location>
        <begin position="6"/>
        <end position="85"/>
    </location>
</feature>
<evidence type="ECO:0000313" key="3">
    <source>
        <dbReference type="Proteomes" id="UP000183687"/>
    </source>
</evidence>
<dbReference type="GO" id="GO:0008270">
    <property type="term" value="F:zinc ion binding"/>
    <property type="evidence" value="ECO:0007669"/>
    <property type="project" value="TreeGrafter"/>
</dbReference>